<dbReference type="OrthoDB" id="47494at2759"/>
<dbReference type="InterPro" id="IPR002938">
    <property type="entry name" value="FAD-bd"/>
</dbReference>
<evidence type="ECO:0000313" key="8">
    <source>
        <dbReference type="Proteomes" id="UP000266234"/>
    </source>
</evidence>
<gene>
    <name evidence="7" type="ORF">FLONG3_2489</name>
</gene>
<feature type="domain" description="FAD-binding" evidence="6">
    <location>
        <begin position="15"/>
        <end position="102"/>
    </location>
</feature>
<proteinExistence type="predicted"/>
<dbReference type="InterPro" id="IPR036188">
    <property type="entry name" value="FAD/NAD-bd_sf"/>
</dbReference>
<dbReference type="EMBL" id="PXOG01000047">
    <property type="protein sequence ID" value="RGP79434.1"/>
    <property type="molecule type" value="Genomic_DNA"/>
</dbReference>
<dbReference type="GO" id="GO:0004497">
    <property type="term" value="F:monooxygenase activity"/>
    <property type="evidence" value="ECO:0007669"/>
    <property type="project" value="UniProtKB-KW"/>
</dbReference>
<dbReference type="Pfam" id="PF01494">
    <property type="entry name" value="FAD_binding_3"/>
    <property type="match status" value="1"/>
</dbReference>
<reference evidence="7 8" key="1">
    <citation type="journal article" date="2018" name="PLoS Pathog.">
        <title>Evolution of structural diversity of trichothecenes, a family of toxins produced by plant pathogenic and entomopathogenic fungi.</title>
        <authorList>
            <person name="Proctor R.H."/>
            <person name="McCormick S.P."/>
            <person name="Kim H.S."/>
            <person name="Cardoza R.E."/>
            <person name="Stanley A.M."/>
            <person name="Lindo L."/>
            <person name="Kelly A."/>
            <person name="Brown D.W."/>
            <person name="Lee T."/>
            <person name="Vaughan M.M."/>
            <person name="Alexander N.J."/>
            <person name="Busman M."/>
            <person name="Gutierrez S."/>
        </authorList>
    </citation>
    <scope>NUCLEOTIDE SEQUENCE [LARGE SCALE GENOMIC DNA]</scope>
    <source>
        <strain evidence="7 8">NRRL 20695</strain>
    </source>
</reference>
<organism evidence="7 8">
    <name type="scientific">Fusarium longipes</name>
    <dbReference type="NCBI Taxonomy" id="694270"/>
    <lineage>
        <taxon>Eukaryota</taxon>
        <taxon>Fungi</taxon>
        <taxon>Dikarya</taxon>
        <taxon>Ascomycota</taxon>
        <taxon>Pezizomycotina</taxon>
        <taxon>Sordariomycetes</taxon>
        <taxon>Hypocreomycetidae</taxon>
        <taxon>Hypocreales</taxon>
        <taxon>Nectriaceae</taxon>
        <taxon>Fusarium</taxon>
    </lineage>
</organism>
<accession>A0A395T3X0</accession>
<dbReference type="AlphaFoldDB" id="A0A395T3X0"/>
<evidence type="ECO:0000256" key="3">
    <source>
        <dbReference type="ARBA" id="ARBA00022827"/>
    </source>
</evidence>
<keyword evidence="4" id="KW-0560">Oxidoreductase</keyword>
<dbReference type="SUPFAM" id="SSF51905">
    <property type="entry name" value="FAD/NAD(P)-binding domain"/>
    <property type="match status" value="1"/>
</dbReference>
<comment type="caution">
    <text evidence="7">The sequence shown here is derived from an EMBL/GenBank/DDBJ whole genome shotgun (WGS) entry which is preliminary data.</text>
</comment>
<sequence>MVRNASQQERPDHMRDVIKDRAPRFREIFDLTEVSVVRAQTGIWRGFELESLPAGRVIPMGDAAHVMIPFRGEGGYNTFIDAIKLGENLNQVNSENSTNEIITLRGRIEGYNTEMLERGRNTVKLSRQLVDGTKVKQKQPLQAPMRVVPFKELPTELAAV</sequence>
<keyword evidence="8" id="KW-1185">Reference proteome</keyword>
<keyword evidence="2" id="KW-0285">Flavoprotein</keyword>
<comment type="cofactor">
    <cofactor evidence="1">
        <name>FAD</name>
        <dbReference type="ChEBI" id="CHEBI:57692"/>
    </cofactor>
</comment>
<dbReference type="Proteomes" id="UP000266234">
    <property type="component" value="Unassembled WGS sequence"/>
</dbReference>
<evidence type="ECO:0000313" key="7">
    <source>
        <dbReference type="EMBL" id="RGP79434.1"/>
    </source>
</evidence>
<evidence type="ECO:0000256" key="1">
    <source>
        <dbReference type="ARBA" id="ARBA00001974"/>
    </source>
</evidence>
<evidence type="ECO:0000259" key="6">
    <source>
        <dbReference type="Pfam" id="PF01494"/>
    </source>
</evidence>
<dbReference type="PANTHER" id="PTHR47178">
    <property type="entry name" value="MONOOXYGENASE, FAD-BINDING"/>
    <property type="match status" value="1"/>
</dbReference>
<protein>
    <submittedName>
        <fullName evidence="7">FAD binding domain</fullName>
    </submittedName>
</protein>
<evidence type="ECO:0000256" key="5">
    <source>
        <dbReference type="ARBA" id="ARBA00023033"/>
    </source>
</evidence>
<dbReference type="STRING" id="694270.A0A395T3X0"/>
<dbReference type="Gene3D" id="3.50.50.60">
    <property type="entry name" value="FAD/NAD(P)-binding domain"/>
    <property type="match status" value="1"/>
</dbReference>
<keyword evidence="3" id="KW-0274">FAD</keyword>
<evidence type="ECO:0000256" key="2">
    <source>
        <dbReference type="ARBA" id="ARBA00022630"/>
    </source>
</evidence>
<dbReference type="GO" id="GO:0071949">
    <property type="term" value="F:FAD binding"/>
    <property type="evidence" value="ECO:0007669"/>
    <property type="project" value="InterPro"/>
</dbReference>
<dbReference type="PANTHER" id="PTHR47178:SF6">
    <property type="entry name" value="FAD-BINDING DOMAIN-CONTAINING PROTEIN"/>
    <property type="match status" value="1"/>
</dbReference>
<keyword evidence="5" id="KW-0503">Monooxygenase</keyword>
<name>A0A395T3X0_9HYPO</name>
<evidence type="ECO:0000256" key="4">
    <source>
        <dbReference type="ARBA" id="ARBA00023002"/>
    </source>
</evidence>